<protein>
    <submittedName>
        <fullName evidence="1">Uncharacterized protein</fullName>
    </submittedName>
</protein>
<proteinExistence type="predicted"/>
<evidence type="ECO:0000313" key="1">
    <source>
        <dbReference type="EMBL" id="ABG60300.1"/>
    </source>
</evidence>
<dbReference type="AlphaFoldDB" id="A0A6N4SV63"/>
<keyword evidence="2" id="KW-1185">Reference proteome</keyword>
<reference evidence="1 2" key="1">
    <citation type="journal article" date="2007" name="Appl. Environ. Microbiol.">
        <title>Genome sequence of the cellulolytic gliding bacterium Cytophaga hutchinsonii.</title>
        <authorList>
            <person name="Xie G."/>
            <person name="Bruce D.C."/>
            <person name="Challacombe J.F."/>
            <person name="Chertkov O."/>
            <person name="Detter J.C."/>
            <person name="Gilna P."/>
            <person name="Han C.S."/>
            <person name="Lucas S."/>
            <person name="Misra M."/>
            <person name="Myers G.L."/>
            <person name="Richardson P."/>
            <person name="Tapia R."/>
            <person name="Thayer N."/>
            <person name="Thompson L.S."/>
            <person name="Brettin T.S."/>
            <person name="Henrissat B."/>
            <person name="Wilson D.B."/>
            <person name="McBride M.J."/>
        </authorList>
    </citation>
    <scope>NUCLEOTIDE SEQUENCE [LARGE SCALE GENOMIC DNA]</scope>
    <source>
        <strain evidence="2">ATCC 33406 / DSM 1761 / CIP 103989 / NBRC 15051 / NCIMB 9469 / D465</strain>
    </source>
</reference>
<name>A0A6N4SV63_CYTH3</name>
<sequence length="64" mass="7527">MDTFCFLQKEALNIQKNENTVYEIPCKIALNVIIEPFLDFTHNIYKHVSAFDSIIKELLFDFSI</sequence>
<accession>A0A6N4SV63</accession>
<dbReference type="Proteomes" id="UP000001822">
    <property type="component" value="Chromosome"/>
</dbReference>
<organism evidence="1 2">
    <name type="scientific">Cytophaga hutchinsonii (strain ATCC 33406 / DSM 1761 / CIP 103989 / NBRC 15051 / NCIMB 9469 / D465)</name>
    <dbReference type="NCBI Taxonomy" id="269798"/>
    <lineage>
        <taxon>Bacteria</taxon>
        <taxon>Pseudomonadati</taxon>
        <taxon>Bacteroidota</taxon>
        <taxon>Cytophagia</taxon>
        <taxon>Cytophagales</taxon>
        <taxon>Cytophagaceae</taxon>
        <taxon>Cytophaga</taxon>
    </lineage>
</organism>
<evidence type="ECO:0000313" key="2">
    <source>
        <dbReference type="Proteomes" id="UP000001822"/>
    </source>
</evidence>
<gene>
    <name evidence="1" type="ordered locus">CHU_3059</name>
</gene>
<dbReference type="EMBL" id="CP000383">
    <property type="protein sequence ID" value="ABG60300.1"/>
    <property type="molecule type" value="Genomic_DNA"/>
</dbReference>
<dbReference type="KEGG" id="chu:CHU_3059"/>